<dbReference type="OrthoDB" id="30861at2157"/>
<gene>
    <name evidence="1" type="ORF">FH039_04110</name>
</gene>
<accession>A0A4Y5SLA3</accession>
<dbReference type="Proteomes" id="UP000306007">
    <property type="component" value="Chromosome"/>
</dbReference>
<dbReference type="AlphaFoldDB" id="A0A4Y5SLA3"/>
<evidence type="ECO:0000313" key="1">
    <source>
        <dbReference type="EMBL" id="QDA30949.1"/>
    </source>
</evidence>
<dbReference type="RefSeq" id="WP_139680310.1">
    <property type="nucleotide sequence ID" value="NZ_CP040846.1"/>
</dbReference>
<dbReference type="KEGG" id="tic:FH039_04110"/>
<keyword evidence="2" id="KW-1185">Reference proteome</keyword>
<dbReference type="EMBL" id="CP040846">
    <property type="protein sequence ID" value="QDA30949.1"/>
    <property type="molecule type" value="Genomic_DNA"/>
</dbReference>
<dbReference type="GeneID" id="40474340"/>
<organism evidence="1 2">
    <name type="scientific">Thermococcus indicus</name>
    <dbReference type="NCBI Taxonomy" id="2586643"/>
    <lineage>
        <taxon>Archaea</taxon>
        <taxon>Methanobacteriati</taxon>
        <taxon>Methanobacteriota</taxon>
        <taxon>Thermococci</taxon>
        <taxon>Thermococcales</taxon>
        <taxon>Thermococcaceae</taxon>
        <taxon>Thermococcus</taxon>
    </lineage>
</organism>
<protein>
    <submittedName>
        <fullName evidence="1">Uncharacterized protein</fullName>
    </submittedName>
</protein>
<evidence type="ECO:0000313" key="2">
    <source>
        <dbReference type="Proteomes" id="UP000306007"/>
    </source>
</evidence>
<name>A0A4Y5SLA3_9EURY</name>
<sequence>MGKQKFHALDFGDEIFLLPIDEKVELWGILKLDKSAKEIMKEIREEEKEFEERKLHRLGLL</sequence>
<proteinExistence type="predicted"/>
<reference evidence="1 2" key="1">
    <citation type="submission" date="2019-06" db="EMBL/GenBank/DDBJ databases">
        <title>Thermococcus indicus sp. nov., a Fe(III)-reducing hyperthermophilic archaeon isolated from the Onnuri vent field of the Central Indian Ocean ridge.</title>
        <authorList>
            <person name="Lim J.K."/>
            <person name="Kim Y.J."/>
            <person name="Kwon K.K."/>
        </authorList>
    </citation>
    <scope>NUCLEOTIDE SEQUENCE [LARGE SCALE GENOMIC DNA]</scope>
    <source>
        <strain evidence="1 2">IOH1</strain>
    </source>
</reference>